<accession>Q5PPT2</accession>
<evidence type="ECO:0000259" key="3">
    <source>
        <dbReference type="PROSITE" id="PS51214"/>
    </source>
</evidence>
<proteinExistence type="evidence at transcript level"/>
<reference evidence="4" key="1">
    <citation type="submission" date="2004-12" db="EMBL/GenBank/DDBJ databases">
        <authorList>
            <consortium name="NIH - Xenopus Gene Collection (XGC) project"/>
        </authorList>
    </citation>
    <scope>NUCLEOTIDE SEQUENCE [LARGE SCALE MRNA]</scope>
    <source>
        <tissue evidence="4">Testis</tissue>
    </source>
</reference>
<dbReference type="PROSITE" id="PS51214">
    <property type="entry name" value="IBB"/>
    <property type="match status" value="1"/>
</dbReference>
<dbReference type="GO" id="GO:0006606">
    <property type="term" value="P:protein import into nucleus"/>
    <property type="evidence" value="ECO:0007669"/>
    <property type="project" value="InterPro"/>
</dbReference>
<feature type="domain" description="IBB" evidence="3">
    <location>
        <begin position="7"/>
        <end position="65"/>
    </location>
</feature>
<dbReference type="Gene3D" id="3.30.470.30">
    <property type="entry name" value="DNA ligase/mRNA capping enzyme"/>
    <property type="match status" value="1"/>
</dbReference>
<dbReference type="EMBL" id="BC087511">
    <property type="protein sequence ID" value="AAH87511.1"/>
    <property type="molecule type" value="mRNA"/>
</dbReference>
<protein>
    <submittedName>
        <fullName evidence="4">LOC496088 protein</fullName>
    </submittedName>
</protein>
<name>Q5PPT2_XENLA</name>
<organism evidence="4">
    <name type="scientific">Xenopus laevis</name>
    <name type="common">African clawed frog</name>
    <dbReference type="NCBI Taxonomy" id="8355"/>
    <lineage>
        <taxon>Eukaryota</taxon>
        <taxon>Metazoa</taxon>
        <taxon>Chordata</taxon>
        <taxon>Craniata</taxon>
        <taxon>Vertebrata</taxon>
        <taxon>Euteleostomi</taxon>
        <taxon>Amphibia</taxon>
        <taxon>Batrachia</taxon>
        <taxon>Anura</taxon>
        <taxon>Pipoidea</taxon>
        <taxon>Pipidae</taxon>
        <taxon>Xenopodinae</taxon>
        <taxon>Xenopus</taxon>
        <taxon>Xenopus</taxon>
    </lineage>
</organism>
<evidence type="ECO:0000256" key="1">
    <source>
        <dbReference type="PROSITE-ProRule" id="PRU00561"/>
    </source>
</evidence>
<evidence type="ECO:0000256" key="2">
    <source>
        <dbReference type="SAM" id="MobiDB-lite"/>
    </source>
</evidence>
<feature type="compositionally biased region" description="Polar residues" evidence="2">
    <location>
        <begin position="8"/>
        <end position="18"/>
    </location>
</feature>
<dbReference type="GO" id="GO:0061608">
    <property type="term" value="F:nuclear import signal receptor activity"/>
    <property type="evidence" value="ECO:0007669"/>
    <property type="project" value="InterPro"/>
</dbReference>
<gene>
    <name evidence="4" type="primary">LOC496088</name>
</gene>
<evidence type="ECO:0000313" key="4">
    <source>
        <dbReference type="EMBL" id="AAH87511.1"/>
    </source>
</evidence>
<feature type="region of interest" description="Disordered" evidence="2">
    <location>
        <begin position="1"/>
        <end position="21"/>
    </location>
</feature>
<dbReference type="InterPro" id="IPR024721">
    <property type="entry name" value="Snurportin-1_N"/>
</dbReference>
<dbReference type="AlphaFoldDB" id="Q5PPT2"/>
<sequence>MDALAGSFSVSSDLNSPSAPHLRLSQYKSKYSSLEQSERRRKLLELQKAKRLDYINHARRLAEGD</sequence>
<keyword evidence="1" id="KW-0813">Transport</keyword>
<dbReference type="Pfam" id="PF11538">
    <property type="entry name" value="Snurportin1"/>
    <property type="match status" value="1"/>
</dbReference>
<dbReference type="InterPro" id="IPR002652">
    <property type="entry name" value="Importin-a_IBB"/>
</dbReference>